<dbReference type="Proteomes" id="UP001241377">
    <property type="component" value="Unassembled WGS sequence"/>
</dbReference>
<sequence>MLRSGIAVRISQDNGLHVSSNQASSGQQEDILRRTWTALGLLDVMLSLQLNRPTAVDFSVYGLRKTDSTPLDRKSNDTHSTIDEALLRLCGYLSDVRKMYASSILDVSLLSEIRDGLQLWKRKIPSEFQLHYDEEQSPLVVTMHMIYHVAIVLLHRPL</sequence>
<reference evidence="1" key="1">
    <citation type="submission" date="2023-04" db="EMBL/GenBank/DDBJ databases">
        <title>Draft Genome sequencing of Naganishia species isolated from polar environments using Oxford Nanopore Technology.</title>
        <authorList>
            <person name="Leo P."/>
            <person name="Venkateswaran K."/>
        </authorList>
    </citation>
    <scope>NUCLEOTIDE SEQUENCE</scope>
    <source>
        <strain evidence="1">MNA-CCFEE 5261</strain>
    </source>
</reference>
<evidence type="ECO:0000313" key="2">
    <source>
        <dbReference type="Proteomes" id="UP001241377"/>
    </source>
</evidence>
<gene>
    <name evidence="1" type="ORF">QFC19_004812</name>
</gene>
<proteinExistence type="predicted"/>
<accession>A0ACC2VS59</accession>
<name>A0ACC2VS59_9TREE</name>
<keyword evidence="2" id="KW-1185">Reference proteome</keyword>
<dbReference type="EMBL" id="JASBWR010000052">
    <property type="protein sequence ID" value="KAJ9102265.1"/>
    <property type="molecule type" value="Genomic_DNA"/>
</dbReference>
<organism evidence="1 2">
    <name type="scientific">Naganishia cerealis</name>
    <dbReference type="NCBI Taxonomy" id="610337"/>
    <lineage>
        <taxon>Eukaryota</taxon>
        <taxon>Fungi</taxon>
        <taxon>Dikarya</taxon>
        <taxon>Basidiomycota</taxon>
        <taxon>Agaricomycotina</taxon>
        <taxon>Tremellomycetes</taxon>
        <taxon>Filobasidiales</taxon>
        <taxon>Filobasidiaceae</taxon>
        <taxon>Naganishia</taxon>
    </lineage>
</organism>
<evidence type="ECO:0000313" key="1">
    <source>
        <dbReference type="EMBL" id="KAJ9102265.1"/>
    </source>
</evidence>
<protein>
    <submittedName>
        <fullName evidence="1">Uncharacterized protein</fullName>
    </submittedName>
</protein>
<comment type="caution">
    <text evidence="1">The sequence shown here is derived from an EMBL/GenBank/DDBJ whole genome shotgun (WGS) entry which is preliminary data.</text>
</comment>